<keyword evidence="3" id="KW-1185">Reference proteome</keyword>
<organism evidence="2 3">
    <name type="scientific">Zootermopsis nevadensis</name>
    <name type="common">Dampwood termite</name>
    <dbReference type="NCBI Taxonomy" id="136037"/>
    <lineage>
        <taxon>Eukaryota</taxon>
        <taxon>Metazoa</taxon>
        <taxon>Ecdysozoa</taxon>
        <taxon>Arthropoda</taxon>
        <taxon>Hexapoda</taxon>
        <taxon>Insecta</taxon>
        <taxon>Pterygota</taxon>
        <taxon>Neoptera</taxon>
        <taxon>Polyneoptera</taxon>
        <taxon>Dictyoptera</taxon>
        <taxon>Blattodea</taxon>
        <taxon>Blattoidea</taxon>
        <taxon>Termitoidae</taxon>
        <taxon>Termopsidae</taxon>
        <taxon>Zootermopsis</taxon>
    </lineage>
</organism>
<accession>A0A067RAN8</accession>
<gene>
    <name evidence="2" type="ORF">L798_04802</name>
</gene>
<reference evidence="2 3" key="1">
    <citation type="journal article" date="2014" name="Nat. Commun.">
        <title>Molecular traces of alternative social organization in a termite genome.</title>
        <authorList>
            <person name="Terrapon N."/>
            <person name="Li C."/>
            <person name="Robertson H.M."/>
            <person name="Ji L."/>
            <person name="Meng X."/>
            <person name="Booth W."/>
            <person name="Chen Z."/>
            <person name="Childers C.P."/>
            <person name="Glastad K.M."/>
            <person name="Gokhale K."/>
            <person name="Gowin J."/>
            <person name="Gronenberg W."/>
            <person name="Hermansen R.A."/>
            <person name="Hu H."/>
            <person name="Hunt B.G."/>
            <person name="Huylmans A.K."/>
            <person name="Khalil S.M."/>
            <person name="Mitchell R.D."/>
            <person name="Munoz-Torres M.C."/>
            <person name="Mustard J.A."/>
            <person name="Pan H."/>
            <person name="Reese J.T."/>
            <person name="Scharf M.E."/>
            <person name="Sun F."/>
            <person name="Vogel H."/>
            <person name="Xiao J."/>
            <person name="Yang W."/>
            <person name="Yang Z."/>
            <person name="Yang Z."/>
            <person name="Zhou J."/>
            <person name="Zhu J."/>
            <person name="Brent C.S."/>
            <person name="Elsik C.G."/>
            <person name="Goodisman M.A."/>
            <person name="Liberles D.A."/>
            <person name="Roe R.M."/>
            <person name="Vargo E.L."/>
            <person name="Vilcinskas A."/>
            <person name="Wang J."/>
            <person name="Bornberg-Bauer E."/>
            <person name="Korb J."/>
            <person name="Zhang G."/>
            <person name="Liebig J."/>
        </authorList>
    </citation>
    <scope>NUCLEOTIDE SEQUENCE [LARGE SCALE GENOMIC DNA]</scope>
    <source>
        <tissue evidence="2">Whole organism</tissue>
    </source>
</reference>
<evidence type="ECO:0000313" key="3">
    <source>
        <dbReference type="Proteomes" id="UP000027135"/>
    </source>
</evidence>
<dbReference type="Proteomes" id="UP000027135">
    <property type="component" value="Unassembled WGS sequence"/>
</dbReference>
<name>A0A067RAN8_ZOONE</name>
<feature type="region of interest" description="Disordered" evidence="1">
    <location>
        <begin position="81"/>
        <end position="104"/>
    </location>
</feature>
<evidence type="ECO:0000256" key="1">
    <source>
        <dbReference type="SAM" id="MobiDB-lite"/>
    </source>
</evidence>
<proteinExistence type="predicted"/>
<dbReference type="AlphaFoldDB" id="A0A067RAN8"/>
<dbReference type="InParanoid" id="A0A067RAN8"/>
<dbReference type="EMBL" id="KK852579">
    <property type="protein sequence ID" value="KDR20910.1"/>
    <property type="molecule type" value="Genomic_DNA"/>
</dbReference>
<sequence>MALWESNPEVQGSLRLIVAECRREITSTEGFHDWERQAVPHLNYILAFSLQLKESTETSVRVAECTKLFSRDCLEGAAEHLSPLPVGGLSVPSELPNKGVHRGS</sequence>
<protein>
    <submittedName>
        <fullName evidence="2">Uncharacterized protein</fullName>
    </submittedName>
</protein>
<evidence type="ECO:0000313" key="2">
    <source>
        <dbReference type="EMBL" id="KDR20910.1"/>
    </source>
</evidence>